<comment type="caution">
    <text evidence="1">The sequence shown here is derived from an EMBL/GenBank/DDBJ whole genome shotgun (WGS) entry which is preliminary data.</text>
</comment>
<dbReference type="EMBL" id="CALOZG010000045">
    <property type="protein sequence ID" value="CAH4035799.1"/>
    <property type="molecule type" value="Genomic_DNA"/>
</dbReference>
<keyword evidence="2" id="KW-1185">Reference proteome</keyword>
<protein>
    <submittedName>
        <fullName evidence="1">Uncharacterized protein</fullName>
    </submittedName>
</protein>
<evidence type="ECO:0000313" key="1">
    <source>
        <dbReference type="EMBL" id="CAH4035799.1"/>
    </source>
</evidence>
<gene>
    <name evidence="1" type="ORF">PIBRA_LOCUS11818</name>
</gene>
<organism evidence="1 2">
    <name type="scientific">Pieris brassicae</name>
    <name type="common">White butterfly</name>
    <name type="synonym">Large white butterfly</name>
    <dbReference type="NCBI Taxonomy" id="7116"/>
    <lineage>
        <taxon>Eukaryota</taxon>
        <taxon>Metazoa</taxon>
        <taxon>Ecdysozoa</taxon>
        <taxon>Arthropoda</taxon>
        <taxon>Hexapoda</taxon>
        <taxon>Insecta</taxon>
        <taxon>Pterygota</taxon>
        <taxon>Neoptera</taxon>
        <taxon>Endopterygota</taxon>
        <taxon>Lepidoptera</taxon>
        <taxon>Glossata</taxon>
        <taxon>Ditrysia</taxon>
        <taxon>Papilionoidea</taxon>
        <taxon>Pieridae</taxon>
        <taxon>Pierinae</taxon>
        <taxon>Pieris</taxon>
    </lineage>
</organism>
<sequence length="70" mass="8378">MDENLKPILAENEHLKLKVGNLEKEREHLRRANNFIIFDLKEEERTTTELLQNVQRQCRPDLNIPLEALR</sequence>
<dbReference type="Proteomes" id="UP001152562">
    <property type="component" value="Unassembled WGS sequence"/>
</dbReference>
<name>A0A9P0TTK8_PIEBR</name>
<dbReference type="AlphaFoldDB" id="A0A9P0TTK8"/>
<proteinExistence type="predicted"/>
<evidence type="ECO:0000313" key="2">
    <source>
        <dbReference type="Proteomes" id="UP001152562"/>
    </source>
</evidence>
<accession>A0A9P0TTK8</accession>
<reference evidence="1" key="1">
    <citation type="submission" date="2022-05" db="EMBL/GenBank/DDBJ databases">
        <authorList>
            <person name="Okamura Y."/>
        </authorList>
    </citation>
    <scope>NUCLEOTIDE SEQUENCE</scope>
</reference>